<evidence type="ECO:0000313" key="5">
    <source>
        <dbReference type="EMBL" id="MCK8142556.1"/>
    </source>
</evidence>
<keyword evidence="3" id="KW-0732">Signal</keyword>
<name>A0A9X2BQI2_9FLAO</name>
<comment type="caution">
    <text evidence="5">The sequence shown here is derived from an EMBL/GenBank/DDBJ whole genome shotgun (WGS) entry which is preliminary data.</text>
</comment>
<evidence type="ECO:0000256" key="2">
    <source>
        <dbReference type="SAM" id="Phobius"/>
    </source>
</evidence>
<evidence type="ECO:0000259" key="4">
    <source>
        <dbReference type="PROSITE" id="PS01124"/>
    </source>
</evidence>
<dbReference type="Proteomes" id="UP001139260">
    <property type="component" value="Unassembled WGS sequence"/>
</dbReference>
<dbReference type="GO" id="GO:0043565">
    <property type="term" value="F:sequence-specific DNA binding"/>
    <property type="evidence" value="ECO:0007669"/>
    <property type="project" value="InterPro"/>
</dbReference>
<feature type="chain" id="PRO_5040969198" evidence="3">
    <location>
        <begin position="20"/>
        <end position="563"/>
    </location>
</feature>
<dbReference type="GO" id="GO:0003700">
    <property type="term" value="F:DNA-binding transcription factor activity"/>
    <property type="evidence" value="ECO:0007669"/>
    <property type="project" value="InterPro"/>
</dbReference>
<sequence>MIKKYLLIVSLCFASQFYAQKNESKIPDSLKNVNFDYLFDRIETSDTDTAKQQLYLQTFLIKAISEKNSEEIINGYKNYVHYSHSVLKLVYADSMIFAAKRTKRNDLIGASYLSKGIEYYAQKKHTDALDNYLSADAYISKTNDQYLIHKVKYNIAQIKYYLGYYQEAISLFNECIAYFKENNTRGYLNSIHSLGLCYNHIGNYGLCTDTNEKGILEGERLTNKEMNAYFNHSEGINQYFKNNYTIAIENIGRSLPAIKSKKDFANEAVGYFYIGKSYWSLKKPEVALSYFKKVDFIFKDKGYIRPDLLENYRLMILYYQSKNNLKIQLHYINRLLKADSIVLHKFKYLSSRITKEYDRKKILLEKQKIENALNKKKYNDIIFISIIALLFLSLLLIAYLYIRNKRLYRQKFKELMMKGESEIAVEPKTNTNRISEINQDTVNALLKQLEKFENDKKFLEKDLTAAKLTAAFGSNPKYLSKVIFHSRGKKFTDYINDLKVDYLIQLLKEDKMMRKFSNTALGEEVGFSSTQRFTNAFFARAGMPPTYFIQELQKEHSYSISNL</sequence>
<dbReference type="AlphaFoldDB" id="A0A9X2BQI2"/>
<dbReference type="SUPFAM" id="SSF48452">
    <property type="entry name" value="TPR-like"/>
    <property type="match status" value="1"/>
</dbReference>
<accession>A0A9X2BQI2</accession>
<reference evidence="5" key="1">
    <citation type="submission" date="2022-04" db="EMBL/GenBank/DDBJ databases">
        <title>Flavobacterium pygoscelis sp. nov. isolated from Chinstrap chick (Pygoscelis antarcticus).</title>
        <authorList>
            <person name="Irgang R."/>
            <person name="Poblete-Morales M."/>
            <person name="Avendano-Herrera R."/>
        </authorList>
    </citation>
    <scope>NUCLEOTIDE SEQUENCE</scope>
    <source>
        <strain evidence="5">I-SCBP12n</strain>
    </source>
</reference>
<feature type="signal peptide" evidence="3">
    <location>
        <begin position="1"/>
        <end position="19"/>
    </location>
</feature>
<feature type="domain" description="HTH araC/xylS-type" evidence="4">
    <location>
        <begin position="443"/>
        <end position="551"/>
    </location>
</feature>
<keyword evidence="2" id="KW-1133">Transmembrane helix</keyword>
<dbReference type="SMART" id="SM00028">
    <property type="entry name" value="TPR"/>
    <property type="match status" value="3"/>
</dbReference>
<organism evidence="5 6">
    <name type="scientific">Flavobacterium pygoscelis</name>
    <dbReference type="NCBI Taxonomy" id="2893176"/>
    <lineage>
        <taxon>Bacteria</taxon>
        <taxon>Pseudomonadati</taxon>
        <taxon>Bacteroidota</taxon>
        <taxon>Flavobacteriia</taxon>
        <taxon>Flavobacteriales</taxon>
        <taxon>Flavobacteriaceae</taxon>
        <taxon>Flavobacterium</taxon>
    </lineage>
</organism>
<dbReference type="InterPro" id="IPR019734">
    <property type="entry name" value="TPR_rpt"/>
</dbReference>
<evidence type="ECO:0000313" key="6">
    <source>
        <dbReference type="Proteomes" id="UP001139260"/>
    </source>
</evidence>
<dbReference type="Gene3D" id="1.10.10.60">
    <property type="entry name" value="Homeodomain-like"/>
    <property type="match status" value="2"/>
</dbReference>
<evidence type="ECO:0000256" key="1">
    <source>
        <dbReference type="SAM" id="Coils"/>
    </source>
</evidence>
<dbReference type="Gene3D" id="1.25.40.10">
    <property type="entry name" value="Tetratricopeptide repeat domain"/>
    <property type="match status" value="2"/>
</dbReference>
<keyword evidence="2" id="KW-0472">Membrane</keyword>
<dbReference type="InterPro" id="IPR018060">
    <property type="entry name" value="HTH_AraC"/>
</dbReference>
<dbReference type="PROSITE" id="PS01124">
    <property type="entry name" value="HTH_ARAC_FAMILY_2"/>
    <property type="match status" value="1"/>
</dbReference>
<keyword evidence="1" id="KW-0175">Coiled coil</keyword>
<evidence type="ECO:0000256" key="3">
    <source>
        <dbReference type="SAM" id="SignalP"/>
    </source>
</evidence>
<feature type="transmembrane region" description="Helical" evidence="2">
    <location>
        <begin position="381"/>
        <end position="402"/>
    </location>
</feature>
<keyword evidence="6" id="KW-1185">Reference proteome</keyword>
<feature type="coiled-coil region" evidence="1">
    <location>
        <begin position="442"/>
        <end position="469"/>
    </location>
</feature>
<gene>
    <name evidence="5" type="ORF">MW871_11695</name>
</gene>
<dbReference type="EMBL" id="JALNUB010000006">
    <property type="protein sequence ID" value="MCK8142556.1"/>
    <property type="molecule type" value="Genomic_DNA"/>
</dbReference>
<dbReference type="InterPro" id="IPR011990">
    <property type="entry name" value="TPR-like_helical_dom_sf"/>
</dbReference>
<dbReference type="SMART" id="SM00342">
    <property type="entry name" value="HTH_ARAC"/>
    <property type="match status" value="1"/>
</dbReference>
<dbReference type="RefSeq" id="WP_248428689.1">
    <property type="nucleotide sequence ID" value="NZ_JALNUB010000006.1"/>
</dbReference>
<protein>
    <submittedName>
        <fullName evidence="5">AraC family transcriptional regulator</fullName>
    </submittedName>
</protein>
<dbReference type="Pfam" id="PF12833">
    <property type="entry name" value="HTH_18"/>
    <property type="match status" value="1"/>
</dbReference>
<proteinExistence type="predicted"/>
<keyword evidence="2" id="KW-0812">Transmembrane</keyword>